<reference evidence="4" key="1">
    <citation type="submission" date="2020-10" db="EMBL/GenBank/DDBJ databases">
        <authorList>
            <person name="Gilroy R."/>
        </authorList>
    </citation>
    <scope>NUCLEOTIDE SEQUENCE</scope>
    <source>
        <strain evidence="4">10669</strain>
    </source>
</reference>
<keyword evidence="2 4" id="KW-0548">Nucleotidyltransferase</keyword>
<organism evidence="4 5">
    <name type="scientific">Candidatus Spyradosoma merdigallinarum</name>
    <dbReference type="NCBI Taxonomy" id="2840950"/>
    <lineage>
        <taxon>Bacteria</taxon>
        <taxon>Pseudomonadati</taxon>
        <taxon>Verrucomicrobiota</taxon>
        <taxon>Opitutia</taxon>
        <taxon>Opitutia incertae sedis</taxon>
        <taxon>Candidatus Spyradosoma</taxon>
    </lineage>
</organism>
<dbReference type="Gene3D" id="3.40.50.620">
    <property type="entry name" value="HUPs"/>
    <property type="match status" value="1"/>
</dbReference>
<keyword evidence="1" id="KW-0808">Transferase</keyword>
<evidence type="ECO:0000256" key="1">
    <source>
        <dbReference type="ARBA" id="ARBA00022679"/>
    </source>
</evidence>
<dbReference type="InterPro" id="IPR050385">
    <property type="entry name" value="Archaeal_FAD_synthase"/>
</dbReference>
<dbReference type="Proteomes" id="UP000886812">
    <property type="component" value="Unassembled WGS sequence"/>
</dbReference>
<sequence>MNPNPLKNNPKLFPSLASAVERRAALKAQGKKLVLTNGCFDLLHCGHVSYLQEAAKLGDELWIGLNAAESVRALKGPTRPVQGDDERAFTLAALECVAGIFLFRTPRLDAEIRALAPDVYAKAGDYTLETLDASERAALLDAGTEIRFLPFLPGFSTTSLIAKIAAAARAGTL</sequence>
<dbReference type="AlphaFoldDB" id="A0A9D1T0Y1"/>
<dbReference type="InterPro" id="IPR014729">
    <property type="entry name" value="Rossmann-like_a/b/a_fold"/>
</dbReference>
<accession>A0A9D1T0Y1</accession>
<evidence type="ECO:0000313" key="5">
    <source>
        <dbReference type="Proteomes" id="UP000886812"/>
    </source>
</evidence>
<dbReference type="InterPro" id="IPR004821">
    <property type="entry name" value="Cyt_trans-like"/>
</dbReference>
<dbReference type="EMBL" id="DVOG01000098">
    <property type="protein sequence ID" value="HIV04268.1"/>
    <property type="molecule type" value="Genomic_DNA"/>
</dbReference>
<protein>
    <submittedName>
        <fullName evidence="4">Adenylyltransferase/cytidyltransferase family protein</fullName>
    </submittedName>
</protein>
<dbReference type="GO" id="GO:0016779">
    <property type="term" value="F:nucleotidyltransferase activity"/>
    <property type="evidence" value="ECO:0007669"/>
    <property type="project" value="UniProtKB-KW"/>
</dbReference>
<dbReference type="Pfam" id="PF01467">
    <property type="entry name" value="CTP_transf_like"/>
    <property type="match status" value="1"/>
</dbReference>
<reference evidence="4" key="2">
    <citation type="journal article" date="2021" name="PeerJ">
        <title>Extensive microbial diversity within the chicken gut microbiome revealed by metagenomics and culture.</title>
        <authorList>
            <person name="Gilroy R."/>
            <person name="Ravi A."/>
            <person name="Getino M."/>
            <person name="Pursley I."/>
            <person name="Horton D.L."/>
            <person name="Alikhan N.F."/>
            <person name="Baker D."/>
            <person name="Gharbi K."/>
            <person name="Hall N."/>
            <person name="Watson M."/>
            <person name="Adriaenssens E.M."/>
            <person name="Foster-Nyarko E."/>
            <person name="Jarju S."/>
            <person name="Secka A."/>
            <person name="Antonio M."/>
            <person name="Oren A."/>
            <person name="Chaudhuri R.R."/>
            <person name="La Ragione R."/>
            <person name="Hildebrand F."/>
            <person name="Pallen M.J."/>
        </authorList>
    </citation>
    <scope>NUCLEOTIDE SEQUENCE</scope>
    <source>
        <strain evidence="4">10669</strain>
    </source>
</reference>
<dbReference type="PANTHER" id="PTHR43793">
    <property type="entry name" value="FAD SYNTHASE"/>
    <property type="match status" value="1"/>
</dbReference>
<feature type="domain" description="Cytidyltransferase-like" evidence="3">
    <location>
        <begin position="35"/>
        <end position="129"/>
    </location>
</feature>
<evidence type="ECO:0000313" key="4">
    <source>
        <dbReference type="EMBL" id="HIV04268.1"/>
    </source>
</evidence>
<name>A0A9D1T0Y1_9BACT</name>
<evidence type="ECO:0000259" key="3">
    <source>
        <dbReference type="Pfam" id="PF01467"/>
    </source>
</evidence>
<comment type="caution">
    <text evidence="4">The sequence shown here is derived from an EMBL/GenBank/DDBJ whole genome shotgun (WGS) entry which is preliminary data.</text>
</comment>
<gene>
    <name evidence="4" type="ORF">IAC75_03850</name>
</gene>
<dbReference type="PANTHER" id="PTHR43793:SF2">
    <property type="entry name" value="BIFUNCTIONAL PROTEIN HLDE"/>
    <property type="match status" value="1"/>
</dbReference>
<evidence type="ECO:0000256" key="2">
    <source>
        <dbReference type="ARBA" id="ARBA00022695"/>
    </source>
</evidence>
<dbReference type="SUPFAM" id="SSF52374">
    <property type="entry name" value="Nucleotidylyl transferase"/>
    <property type="match status" value="1"/>
</dbReference>
<proteinExistence type="predicted"/>
<dbReference type="NCBIfam" id="TIGR00125">
    <property type="entry name" value="cyt_tran_rel"/>
    <property type="match status" value="1"/>
</dbReference>